<dbReference type="EMBL" id="KV784383">
    <property type="protein sequence ID" value="OEU07899.1"/>
    <property type="molecule type" value="Genomic_DNA"/>
</dbReference>
<sequence>MVDCSAEYYDLSYSTEDYFNLFTYYCGTTTDAAAAAANISTESSTGTSSTIYVSRNNTKTTLVLFVAVTSALTYIVASIS</sequence>
<proteinExistence type="predicted"/>
<feature type="transmembrane region" description="Helical" evidence="1">
    <location>
        <begin position="62"/>
        <end position="79"/>
    </location>
</feature>
<keyword evidence="3" id="KW-1185">Reference proteome</keyword>
<name>A0A1E7EPL7_9STRA</name>
<keyword evidence="1" id="KW-1133">Transmembrane helix</keyword>
<evidence type="ECO:0000313" key="3">
    <source>
        <dbReference type="Proteomes" id="UP000095751"/>
    </source>
</evidence>
<dbReference type="SUPFAM" id="SSF54966">
    <property type="entry name" value="RuBisCO, large subunit, small (N-terminal) domain"/>
    <property type="match status" value="1"/>
</dbReference>
<dbReference type="Proteomes" id="UP000095751">
    <property type="component" value="Unassembled WGS sequence"/>
</dbReference>
<dbReference type="AlphaFoldDB" id="A0A1E7EPL7"/>
<dbReference type="GO" id="GO:0016984">
    <property type="term" value="F:ribulose-bisphosphate carboxylase activity"/>
    <property type="evidence" value="ECO:0007669"/>
    <property type="project" value="InterPro"/>
</dbReference>
<keyword evidence="1" id="KW-0812">Transmembrane</keyword>
<dbReference type="InterPro" id="IPR036422">
    <property type="entry name" value="RuBisCO_lsu_N_sf"/>
</dbReference>
<evidence type="ECO:0000256" key="1">
    <source>
        <dbReference type="SAM" id="Phobius"/>
    </source>
</evidence>
<protein>
    <submittedName>
        <fullName evidence="2">Uncharacterized protein</fullName>
    </submittedName>
</protein>
<reference evidence="2 3" key="1">
    <citation type="submission" date="2016-09" db="EMBL/GenBank/DDBJ databases">
        <title>Extensive genetic diversity and differential bi-allelic expression allows diatom success in the polar Southern Ocean.</title>
        <authorList>
            <consortium name="DOE Joint Genome Institute"/>
            <person name="Mock T."/>
            <person name="Otillar R.P."/>
            <person name="Strauss J."/>
            <person name="Dupont C."/>
            <person name="Frickenhaus S."/>
            <person name="Maumus F."/>
            <person name="Mcmullan M."/>
            <person name="Sanges R."/>
            <person name="Schmutz J."/>
            <person name="Toseland A."/>
            <person name="Valas R."/>
            <person name="Veluchamy A."/>
            <person name="Ward B.J."/>
            <person name="Allen A."/>
            <person name="Barry K."/>
            <person name="Falciatore A."/>
            <person name="Ferrante M."/>
            <person name="Fortunato A.E."/>
            <person name="Gloeckner G."/>
            <person name="Gruber A."/>
            <person name="Hipkin R."/>
            <person name="Janech M."/>
            <person name="Kroth P."/>
            <person name="Leese F."/>
            <person name="Lindquist E."/>
            <person name="Lyon B.R."/>
            <person name="Martin J."/>
            <person name="Mayer C."/>
            <person name="Parker M."/>
            <person name="Quesneville H."/>
            <person name="Raymond J."/>
            <person name="Uhlig C."/>
            <person name="Valentin K.U."/>
            <person name="Worden A.Z."/>
            <person name="Armbrust E.V."/>
            <person name="Bowler C."/>
            <person name="Green B."/>
            <person name="Moulton V."/>
            <person name="Van Oosterhout C."/>
            <person name="Grigoriev I."/>
        </authorList>
    </citation>
    <scope>NUCLEOTIDE SEQUENCE [LARGE SCALE GENOMIC DNA]</scope>
    <source>
        <strain evidence="2 3">CCMP1102</strain>
    </source>
</reference>
<accession>A0A1E7EPL7</accession>
<dbReference type="GO" id="GO:0015977">
    <property type="term" value="P:carbon fixation"/>
    <property type="evidence" value="ECO:0007669"/>
    <property type="project" value="InterPro"/>
</dbReference>
<keyword evidence="1" id="KW-0472">Membrane</keyword>
<organism evidence="2 3">
    <name type="scientific">Fragilariopsis cylindrus CCMP1102</name>
    <dbReference type="NCBI Taxonomy" id="635003"/>
    <lineage>
        <taxon>Eukaryota</taxon>
        <taxon>Sar</taxon>
        <taxon>Stramenopiles</taxon>
        <taxon>Ochrophyta</taxon>
        <taxon>Bacillariophyta</taxon>
        <taxon>Bacillariophyceae</taxon>
        <taxon>Bacillariophycidae</taxon>
        <taxon>Bacillariales</taxon>
        <taxon>Bacillariaceae</taxon>
        <taxon>Fragilariopsis</taxon>
    </lineage>
</organism>
<gene>
    <name evidence="2" type="ORF">FRACYDRAFT_221097</name>
</gene>
<evidence type="ECO:0000313" key="2">
    <source>
        <dbReference type="EMBL" id="OEU07899.1"/>
    </source>
</evidence>
<dbReference type="InParanoid" id="A0A1E7EPL7"/>
<dbReference type="Gene3D" id="3.30.70.150">
    <property type="entry name" value="RuBisCO large subunit, N-terminal domain"/>
    <property type="match status" value="1"/>
</dbReference>
<dbReference type="KEGG" id="fcy:FRACYDRAFT_221097"/>